<reference evidence="2" key="1">
    <citation type="submission" date="2022-01" db="EMBL/GenBank/DDBJ databases">
        <authorList>
            <person name="Braso-Vives M."/>
        </authorList>
    </citation>
    <scope>NUCLEOTIDE SEQUENCE</scope>
</reference>
<dbReference type="SUPFAM" id="SSF54403">
    <property type="entry name" value="Cystatin/monellin"/>
    <property type="match status" value="1"/>
</dbReference>
<organism evidence="2 3">
    <name type="scientific">Branchiostoma lanceolatum</name>
    <name type="common">Common lancelet</name>
    <name type="synonym">Amphioxus lanceolatum</name>
    <dbReference type="NCBI Taxonomy" id="7740"/>
    <lineage>
        <taxon>Eukaryota</taxon>
        <taxon>Metazoa</taxon>
        <taxon>Chordata</taxon>
        <taxon>Cephalochordata</taxon>
        <taxon>Leptocardii</taxon>
        <taxon>Amphioxiformes</taxon>
        <taxon>Branchiostomatidae</taxon>
        <taxon>Branchiostoma</taxon>
    </lineage>
</organism>
<dbReference type="AlphaFoldDB" id="A0A8J9Z7A6"/>
<name>A0A8J9Z7A6_BRALA</name>
<dbReference type="Gene3D" id="3.10.450.10">
    <property type="match status" value="1"/>
</dbReference>
<keyword evidence="3" id="KW-1185">Reference proteome</keyword>
<dbReference type="InterPro" id="IPR000010">
    <property type="entry name" value="Cystatin_dom"/>
</dbReference>
<dbReference type="GO" id="GO:0004869">
    <property type="term" value="F:cysteine-type endopeptidase inhibitor activity"/>
    <property type="evidence" value="ECO:0007669"/>
    <property type="project" value="InterPro"/>
</dbReference>
<dbReference type="InterPro" id="IPR018073">
    <property type="entry name" value="Prot_inh_cystat_CS"/>
</dbReference>
<proteinExistence type="predicted"/>
<dbReference type="OrthoDB" id="2429551at2759"/>
<dbReference type="Proteomes" id="UP000838412">
    <property type="component" value="Chromosome 17"/>
</dbReference>
<dbReference type="InterPro" id="IPR046350">
    <property type="entry name" value="Cystatin_sf"/>
</dbReference>
<feature type="domain" description="Cystatin" evidence="1">
    <location>
        <begin position="8"/>
        <end position="43"/>
    </location>
</feature>
<dbReference type="EMBL" id="OV696702">
    <property type="protein sequence ID" value="CAH1249107.1"/>
    <property type="molecule type" value="Genomic_DNA"/>
</dbReference>
<gene>
    <name evidence="2" type="primary">Hypp8519</name>
    <name evidence="2" type="ORF">BLAG_LOCUS10317</name>
</gene>
<dbReference type="PROSITE" id="PS00287">
    <property type="entry name" value="CYSTATIN"/>
    <property type="match status" value="1"/>
</dbReference>
<evidence type="ECO:0000259" key="1">
    <source>
        <dbReference type="Pfam" id="PF00031"/>
    </source>
</evidence>
<protein>
    <submittedName>
        <fullName evidence="2">Hypp8519 protein</fullName>
    </submittedName>
</protein>
<sequence>MFQGEVEKRLHDNKAFEAFAPISYQTQVVAGTNYRILVSVGGDARVMLTVFWGLGAAIPELTNAEWWLLTKQAKK</sequence>
<evidence type="ECO:0000313" key="2">
    <source>
        <dbReference type="EMBL" id="CAH1249107.1"/>
    </source>
</evidence>
<evidence type="ECO:0000313" key="3">
    <source>
        <dbReference type="Proteomes" id="UP000838412"/>
    </source>
</evidence>
<dbReference type="Pfam" id="PF00031">
    <property type="entry name" value="Cystatin"/>
    <property type="match status" value="1"/>
</dbReference>
<accession>A0A8J9Z7A6</accession>